<name>A0A1G5P836_AFIMA</name>
<proteinExistence type="inferred from homology"/>
<gene>
    <name evidence="2" type="ORF">SAMN03080610_03476</name>
</gene>
<dbReference type="PANTHER" id="PTHR33383:SF1">
    <property type="entry name" value="MEMBRANE PROTEIN INSERTION EFFICIENCY FACTOR-RELATED"/>
    <property type="match status" value="1"/>
</dbReference>
<keyword evidence="1" id="KW-0472">Membrane</keyword>
<protein>
    <recommendedName>
        <fullName evidence="1">Putative membrane protein insertion efficiency factor</fullName>
    </recommendedName>
</protein>
<evidence type="ECO:0000313" key="3">
    <source>
        <dbReference type="Proteomes" id="UP000199347"/>
    </source>
</evidence>
<dbReference type="PANTHER" id="PTHR33383">
    <property type="entry name" value="MEMBRANE PROTEIN INSERTION EFFICIENCY FACTOR-RELATED"/>
    <property type="match status" value="1"/>
</dbReference>
<dbReference type="STRING" id="1120955.SAMN03080610_03476"/>
<dbReference type="InterPro" id="IPR002696">
    <property type="entry name" value="Membr_insert_effic_factor_YidD"/>
</dbReference>
<dbReference type="EMBL" id="FMVW01000011">
    <property type="protein sequence ID" value="SCZ45717.1"/>
    <property type="molecule type" value="Genomic_DNA"/>
</dbReference>
<comment type="subcellular location">
    <subcellularLocation>
        <location evidence="1">Cell membrane</location>
        <topology evidence="1">Peripheral membrane protein</topology>
        <orientation evidence="1">Cytoplasmic side</orientation>
    </subcellularLocation>
</comment>
<reference evidence="3" key="1">
    <citation type="submission" date="2016-10" db="EMBL/GenBank/DDBJ databases">
        <authorList>
            <person name="Varghese N."/>
            <person name="Submissions S."/>
        </authorList>
    </citation>
    <scope>NUCLEOTIDE SEQUENCE [LARGE SCALE GENOMIC DNA]</scope>
    <source>
        <strain evidence="3">DSM 2698</strain>
    </source>
</reference>
<dbReference type="NCBIfam" id="TIGR00278">
    <property type="entry name" value="membrane protein insertion efficiency factor YidD"/>
    <property type="match status" value="1"/>
</dbReference>
<dbReference type="OrthoDB" id="9801753at2"/>
<keyword evidence="3" id="KW-1185">Reference proteome</keyword>
<dbReference type="Pfam" id="PF01809">
    <property type="entry name" value="YidD"/>
    <property type="match status" value="1"/>
</dbReference>
<dbReference type="Proteomes" id="UP000199347">
    <property type="component" value="Unassembled WGS sequence"/>
</dbReference>
<dbReference type="RefSeq" id="WP_092816220.1">
    <property type="nucleotide sequence ID" value="NZ_NPBC01000018.1"/>
</dbReference>
<organism evidence="2 3">
    <name type="scientific">Afifella marina DSM 2698</name>
    <dbReference type="NCBI Taxonomy" id="1120955"/>
    <lineage>
        <taxon>Bacteria</taxon>
        <taxon>Pseudomonadati</taxon>
        <taxon>Pseudomonadota</taxon>
        <taxon>Alphaproteobacteria</taxon>
        <taxon>Hyphomicrobiales</taxon>
        <taxon>Afifellaceae</taxon>
        <taxon>Afifella</taxon>
    </lineage>
</organism>
<accession>A0A1G5P836</accession>
<dbReference type="AlphaFoldDB" id="A0A1G5P836"/>
<evidence type="ECO:0000256" key="1">
    <source>
        <dbReference type="HAMAP-Rule" id="MF_00386"/>
    </source>
</evidence>
<sequence>MERAEGSEGGRLKPRRFSPVASGLLGLIRIYQLSLSSVMGRTCRHLPSCSDYTSEAIRTFGAWPGLWMGLARFSRCHPFGSNGLDPVPARLPDNARWYTPWRYGLWTGRHITERFSD</sequence>
<keyword evidence="1" id="KW-1003">Cell membrane</keyword>
<evidence type="ECO:0000313" key="2">
    <source>
        <dbReference type="EMBL" id="SCZ45717.1"/>
    </source>
</evidence>
<dbReference type="HAMAP" id="MF_00386">
    <property type="entry name" value="UPF0161_YidD"/>
    <property type="match status" value="1"/>
</dbReference>
<dbReference type="GO" id="GO:0005886">
    <property type="term" value="C:plasma membrane"/>
    <property type="evidence" value="ECO:0007669"/>
    <property type="project" value="UniProtKB-SubCell"/>
</dbReference>
<comment type="function">
    <text evidence="1">Could be involved in insertion of integral membrane proteins into the membrane.</text>
</comment>
<comment type="similarity">
    <text evidence="1">Belongs to the UPF0161 family.</text>
</comment>
<dbReference type="SMART" id="SM01234">
    <property type="entry name" value="Haemolytic"/>
    <property type="match status" value="1"/>
</dbReference>